<evidence type="ECO:0000313" key="3">
    <source>
        <dbReference type="Proteomes" id="UP001216907"/>
    </source>
</evidence>
<dbReference type="EMBL" id="JARRAG010000002">
    <property type="protein sequence ID" value="MDG3007290.1"/>
    <property type="molecule type" value="Genomic_DNA"/>
</dbReference>
<comment type="caution">
    <text evidence="2">The sequence shown here is derived from an EMBL/GenBank/DDBJ whole genome shotgun (WGS) entry which is preliminary data.</text>
</comment>
<evidence type="ECO:0000259" key="1">
    <source>
        <dbReference type="Pfam" id="PF01261"/>
    </source>
</evidence>
<accession>A0ABT6FI88</accession>
<organism evidence="2 3">
    <name type="scientific">Paludisphaera mucosa</name>
    <dbReference type="NCBI Taxonomy" id="3030827"/>
    <lineage>
        <taxon>Bacteria</taxon>
        <taxon>Pseudomonadati</taxon>
        <taxon>Planctomycetota</taxon>
        <taxon>Planctomycetia</taxon>
        <taxon>Isosphaerales</taxon>
        <taxon>Isosphaeraceae</taxon>
        <taxon>Paludisphaera</taxon>
    </lineage>
</organism>
<dbReference type="PANTHER" id="PTHR12110:SF52">
    <property type="entry name" value="XYLOSE ISOMERASE"/>
    <property type="match status" value="1"/>
</dbReference>
<keyword evidence="3" id="KW-1185">Reference proteome</keyword>
<dbReference type="SUPFAM" id="SSF51658">
    <property type="entry name" value="Xylose isomerase-like"/>
    <property type="match status" value="1"/>
</dbReference>
<evidence type="ECO:0000313" key="2">
    <source>
        <dbReference type="EMBL" id="MDG3007290.1"/>
    </source>
</evidence>
<proteinExistence type="predicted"/>
<reference evidence="2 3" key="1">
    <citation type="submission" date="2023-03" db="EMBL/GenBank/DDBJ databases">
        <title>Paludisphaera mucosa sp. nov. a novel planctomycete from northern fen.</title>
        <authorList>
            <person name="Ivanova A."/>
        </authorList>
    </citation>
    <scope>NUCLEOTIDE SEQUENCE [LARGE SCALE GENOMIC DNA]</scope>
    <source>
        <strain evidence="2 3">Pla2</strain>
    </source>
</reference>
<protein>
    <submittedName>
        <fullName evidence="2">Sugar phosphate isomerase/epimerase</fullName>
    </submittedName>
</protein>
<dbReference type="PANTHER" id="PTHR12110">
    <property type="entry name" value="HYDROXYPYRUVATE ISOMERASE"/>
    <property type="match status" value="1"/>
</dbReference>
<dbReference type="RefSeq" id="WP_277863575.1">
    <property type="nucleotide sequence ID" value="NZ_JARRAG010000002.1"/>
</dbReference>
<dbReference type="Pfam" id="PF01261">
    <property type="entry name" value="AP_endonuc_2"/>
    <property type="match status" value="1"/>
</dbReference>
<sequence length="279" mass="30652">MLLGYNTNGLAHHRLSDALRLMADEGYKSAAITLDAGALDPYEDPAALARQAATIRDLLDGLGLGRVVETGARFLINPRAKHDPTLMDPDPVRRALRVDFLRRAIDAAVALDASAVSFWSGALRDGSAEEPAMDRLAAALRPVVEHAEAQGVRLAFEPEPGMFIDTFERFARLDERVAHPLFDLTVDVGHVHCNEAGPIGDHVRKWGPRIANVHIEDMVEGVHEHLMFGEGTMDFPPILQALRDVDYRGGLHVELSRHSHMGAEALRRAHGFLSPLLRP</sequence>
<dbReference type="Gene3D" id="3.20.20.150">
    <property type="entry name" value="Divalent-metal-dependent TIM barrel enzymes"/>
    <property type="match status" value="1"/>
</dbReference>
<dbReference type="GO" id="GO:0016853">
    <property type="term" value="F:isomerase activity"/>
    <property type="evidence" value="ECO:0007669"/>
    <property type="project" value="UniProtKB-KW"/>
</dbReference>
<feature type="domain" description="Xylose isomerase-like TIM barrel" evidence="1">
    <location>
        <begin position="20"/>
        <end position="273"/>
    </location>
</feature>
<gene>
    <name evidence="2" type="ORF">PZE19_26305</name>
</gene>
<keyword evidence="2" id="KW-0413">Isomerase</keyword>
<dbReference type="InterPro" id="IPR050312">
    <property type="entry name" value="IolE/XylAMocC-like"/>
</dbReference>
<dbReference type="InterPro" id="IPR036237">
    <property type="entry name" value="Xyl_isomerase-like_sf"/>
</dbReference>
<dbReference type="InterPro" id="IPR013022">
    <property type="entry name" value="Xyl_isomerase-like_TIM-brl"/>
</dbReference>
<name>A0ABT6FI88_9BACT</name>
<dbReference type="Proteomes" id="UP001216907">
    <property type="component" value="Unassembled WGS sequence"/>
</dbReference>